<dbReference type="PANTHER" id="PTHR46889">
    <property type="entry name" value="TRANSPOSASE INSF FOR INSERTION SEQUENCE IS3B-RELATED"/>
    <property type="match status" value="1"/>
</dbReference>
<dbReference type="AlphaFoldDB" id="A0A4Q0XB26"/>
<dbReference type="InterPro" id="IPR001584">
    <property type="entry name" value="Integrase_cat-core"/>
</dbReference>
<feature type="domain" description="Integrase catalytic" evidence="1">
    <location>
        <begin position="128"/>
        <end position="291"/>
    </location>
</feature>
<dbReference type="InterPro" id="IPR012337">
    <property type="entry name" value="RNaseH-like_sf"/>
</dbReference>
<dbReference type="PROSITE" id="PS50994">
    <property type="entry name" value="INTEGRASE"/>
    <property type="match status" value="1"/>
</dbReference>
<dbReference type="NCBIfam" id="NF033516">
    <property type="entry name" value="transpos_IS3"/>
    <property type="match status" value="1"/>
</dbReference>
<dbReference type="Pfam" id="PF00665">
    <property type="entry name" value="rve"/>
    <property type="match status" value="1"/>
</dbReference>
<sequence length="309" mass="36648">MAQIISKRDRAKEEKPFKRKWLYQCFGITKQAFHKRLKTQQKELIDHQKLIAMVKDYRKKVGSKTGGIKLYDALRQDFINADIKMGRDKFYRFLRLHKLLVPKSKNYITTTNSNHMFKKYKNLVKDHVPTRPEQLWVSDITYIKTENGHNYLALVTDAYSKQIMGYNLDDHMRTSLCTEALAMAIKNRKYPSQKLVHHSDRGFQYCNPKYTEFAESNGITMSMTEQYDPYENAVAERINRTLKYEYGLKQTIKNTELAKKMTQQAVYIYNHLRTHFSLDLRKPAEVHLNPNIKYKSYRKNKVDLPELTI</sequence>
<dbReference type="Proteomes" id="UP000289792">
    <property type="component" value="Unassembled WGS sequence"/>
</dbReference>
<dbReference type="GO" id="GO:0003676">
    <property type="term" value="F:nucleic acid binding"/>
    <property type="evidence" value="ECO:0007669"/>
    <property type="project" value="InterPro"/>
</dbReference>
<reference evidence="2 3" key="1">
    <citation type="submission" date="2019-01" db="EMBL/GenBank/DDBJ databases">
        <title>Genome sequence of the Antarctic species Gelidibacter gilvus ACAM 158(T).</title>
        <authorList>
            <person name="Bowman J.P."/>
        </authorList>
    </citation>
    <scope>NUCLEOTIDE SEQUENCE [LARGE SCALE GENOMIC DNA]</scope>
    <source>
        <strain evidence="2 3">IC158</strain>
    </source>
</reference>
<evidence type="ECO:0000259" key="1">
    <source>
        <dbReference type="PROSITE" id="PS50994"/>
    </source>
</evidence>
<dbReference type="InterPro" id="IPR048020">
    <property type="entry name" value="Transpos_IS3"/>
</dbReference>
<accession>A0A4Q0XB26</accession>
<evidence type="ECO:0000313" key="3">
    <source>
        <dbReference type="Proteomes" id="UP000289792"/>
    </source>
</evidence>
<dbReference type="InterPro" id="IPR050900">
    <property type="entry name" value="Transposase_IS3/IS150/IS904"/>
</dbReference>
<dbReference type="EMBL" id="SDDZ01000027">
    <property type="protein sequence ID" value="RXJ43726.1"/>
    <property type="molecule type" value="Genomic_DNA"/>
</dbReference>
<proteinExistence type="predicted"/>
<dbReference type="Gene3D" id="3.30.420.10">
    <property type="entry name" value="Ribonuclease H-like superfamily/Ribonuclease H"/>
    <property type="match status" value="1"/>
</dbReference>
<dbReference type="OrthoDB" id="9815231at2"/>
<protein>
    <submittedName>
        <fullName evidence="2">IS3 family transposase</fullName>
    </submittedName>
</protein>
<gene>
    <name evidence="2" type="ORF">ESZ48_19095</name>
</gene>
<dbReference type="PANTHER" id="PTHR46889:SF5">
    <property type="entry name" value="INTEGRASE PROTEIN"/>
    <property type="match status" value="1"/>
</dbReference>
<dbReference type="GO" id="GO:0015074">
    <property type="term" value="P:DNA integration"/>
    <property type="evidence" value="ECO:0007669"/>
    <property type="project" value="InterPro"/>
</dbReference>
<comment type="caution">
    <text evidence="2">The sequence shown here is derived from an EMBL/GenBank/DDBJ whole genome shotgun (WGS) entry which is preliminary data.</text>
</comment>
<dbReference type="SUPFAM" id="SSF53098">
    <property type="entry name" value="Ribonuclease H-like"/>
    <property type="match status" value="1"/>
</dbReference>
<dbReference type="InterPro" id="IPR036397">
    <property type="entry name" value="RNaseH_sf"/>
</dbReference>
<name>A0A4Q0XB26_9FLAO</name>
<evidence type="ECO:0000313" key="2">
    <source>
        <dbReference type="EMBL" id="RXJ43726.1"/>
    </source>
</evidence>
<organism evidence="2 3">
    <name type="scientific">Gelidibacter gilvus</name>
    <dbReference type="NCBI Taxonomy" id="59602"/>
    <lineage>
        <taxon>Bacteria</taxon>
        <taxon>Pseudomonadati</taxon>
        <taxon>Bacteroidota</taxon>
        <taxon>Flavobacteriia</taxon>
        <taxon>Flavobacteriales</taxon>
        <taxon>Flavobacteriaceae</taxon>
        <taxon>Gelidibacter</taxon>
    </lineage>
</organism>
<keyword evidence="3" id="KW-1185">Reference proteome</keyword>